<keyword evidence="3" id="KW-1185">Reference proteome</keyword>
<sequence length="53" mass="5569">MSEDTPSTTSVTPVAIETQPPAPPPSGPRKPPALVLPTISNRLQKEHAPEENG</sequence>
<feature type="region of interest" description="Disordered" evidence="1">
    <location>
        <begin position="1"/>
        <end position="53"/>
    </location>
</feature>
<dbReference type="Proteomes" id="UP000008068">
    <property type="component" value="Unassembled WGS sequence"/>
</dbReference>
<feature type="compositionally biased region" description="Polar residues" evidence="1">
    <location>
        <begin position="1"/>
        <end position="12"/>
    </location>
</feature>
<feature type="compositionally biased region" description="Pro residues" evidence="1">
    <location>
        <begin position="20"/>
        <end position="31"/>
    </location>
</feature>
<evidence type="ECO:0000313" key="3">
    <source>
        <dbReference type="Proteomes" id="UP000008068"/>
    </source>
</evidence>
<proteinExistence type="predicted"/>
<dbReference type="EMBL" id="GL379862">
    <property type="protein sequence ID" value="EGT57482.1"/>
    <property type="molecule type" value="Genomic_DNA"/>
</dbReference>
<dbReference type="InParanoid" id="G0NCI3"/>
<protein>
    <submittedName>
        <fullName evidence="2">Uncharacterized protein</fullName>
    </submittedName>
</protein>
<gene>
    <name evidence="2" type="ORF">CAEBREN_29671</name>
</gene>
<dbReference type="HOGENOM" id="CLU_3070674_0_0_1"/>
<reference evidence="3" key="1">
    <citation type="submission" date="2011-07" db="EMBL/GenBank/DDBJ databases">
        <authorList>
            <consortium name="Caenorhabditis brenneri Sequencing and Analysis Consortium"/>
            <person name="Wilson R.K."/>
        </authorList>
    </citation>
    <scope>NUCLEOTIDE SEQUENCE [LARGE SCALE GENOMIC DNA]</scope>
    <source>
        <strain evidence="3">PB2801</strain>
    </source>
</reference>
<name>G0NCI3_CAEBE</name>
<organism evidence="3">
    <name type="scientific">Caenorhabditis brenneri</name>
    <name type="common">Nematode worm</name>
    <dbReference type="NCBI Taxonomy" id="135651"/>
    <lineage>
        <taxon>Eukaryota</taxon>
        <taxon>Metazoa</taxon>
        <taxon>Ecdysozoa</taxon>
        <taxon>Nematoda</taxon>
        <taxon>Chromadorea</taxon>
        <taxon>Rhabditida</taxon>
        <taxon>Rhabditina</taxon>
        <taxon>Rhabditomorpha</taxon>
        <taxon>Rhabditoidea</taxon>
        <taxon>Rhabditidae</taxon>
        <taxon>Peloderinae</taxon>
        <taxon>Caenorhabditis</taxon>
    </lineage>
</organism>
<accession>G0NCI3</accession>
<evidence type="ECO:0000313" key="2">
    <source>
        <dbReference type="EMBL" id="EGT57482.1"/>
    </source>
</evidence>
<feature type="compositionally biased region" description="Basic and acidic residues" evidence="1">
    <location>
        <begin position="43"/>
        <end position="53"/>
    </location>
</feature>
<evidence type="ECO:0000256" key="1">
    <source>
        <dbReference type="SAM" id="MobiDB-lite"/>
    </source>
</evidence>
<dbReference type="AlphaFoldDB" id="G0NCI3"/>